<dbReference type="PANTHER" id="PTHR46890">
    <property type="entry name" value="NON-LTR RETROLELEMENT REVERSE TRANSCRIPTASE-LIKE PROTEIN-RELATED"/>
    <property type="match status" value="1"/>
</dbReference>
<evidence type="ECO:0008006" key="3">
    <source>
        <dbReference type="Google" id="ProtNLM"/>
    </source>
</evidence>
<dbReference type="InterPro" id="IPR052343">
    <property type="entry name" value="Retrotransposon-Effector_Assoc"/>
</dbReference>
<comment type="caution">
    <text evidence="1">The sequence shown here is derived from an EMBL/GenBank/DDBJ whole genome shotgun (WGS) entry which is preliminary data.</text>
</comment>
<dbReference type="AlphaFoldDB" id="A0AAV0YDZ4"/>
<evidence type="ECO:0000313" key="1">
    <source>
        <dbReference type="EMBL" id="CAI8583093.1"/>
    </source>
</evidence>
<dbReference type="PANTHER" id="PTHR46890:SF48">
    <property type="entry name" value="RNA-DIRECTED DNA POLYMERASE"/>
    <property type="match status" value="1"/>
</dbReference>
<organism evidence="1 2">
    <name type="scientific">Vicia faba</name>
    <name type="common">Broad bean</name>
    <name type="synonym">Faba vulgaris</name>
    <dbReference type="NCBI Taxonomy" id="3906"/>
    <lineage>
        <taxon>Eukaryota</taxon>
        <taxon>Viridiplantae</taxon>
        <taxon>Streptophyta</taxon>
        <taxon>Embryophyta</taxon>
        <taxon>Tracheophyta</taxon>
        <taxon>Spermatophyta</taxon>
        <taxon>Magnoliopsida</taxon>
        <taxon>eudicotyledons</taxon>
        <taxon>Gunneridae</taxon>
        <taxon>Pentapetalae</taxon>
        <taxon>rosids</taxon>
        <taxon>fabids</taxon>
        <taxon>Fabales</taxon>
        <taxon>Fabaceae</taxon>
        <taxon>Papilionoideae</taxon>
        <taxon>50 kb inversion clade</taxon>
        <taxon>NPAAA clade</taxon>
        <taxon>Hologalegina</taxon>
        <taxon>IRL clade</taxon>
        <taxon>Fabeae</taxon>
        <taxon>Vicia</taxon>
    </lineage>
</organism>
<sequence length="122" mass="14092">MFLIGKSEKSDVKRVVWDCENSKSLGSHGVNFGFIKEFWEMIKADLLRFISEFHAYSRLAKGINSYFITLIPKVENPTKLIEFRPISLIASMYKIISKLLTNRLKSVMHQVISKTQFAFLEG</sequence>
<name>A0AAV0YDZ4_VICFA</name>
<proteinExistence type="predicted"/>
<gene>
    <name evidence="1" type="ORF">VFH_U011280</name>
</gene>
<accession>A0AAV0YDZ4</accession>
<dbReference type="EMBL" id="CATIWC010000403">
    <property type="protein sequence ID" value="CAI8583093.1"/>
    <property type="molecule type" value="Genomic_DNA"/>
</dbReference>
<keyword evidence="2" id="KW-1185">Reference proteome</keyword>
<dbReference type="Proteomes" id="UP001157006">
    <property type="component" value="Unassembled WGS sequence"/>
</dbReference>
<evidence type="ECO:0000313" key="2">
    <source>
        <dbReference type="Proteomes" id="UP001157006"/>
    </source>
</evidence>
<reference evidence="1 2" key="1">
    <citation type="submission" date="2023-01" db="EMBL/GenBank/DDBJ databases">
        <authorList>
            <person name="Kreplak J."/>
        </authorList>
    </citation>
    <scope>NUCLEOTIDE SEQUENCE [LARGE SCALE GENOMIC DNA]</scope>
</reference>
<protein>
    <recommendedName>
        <fullName evidence="3">Reverse transcriptase domain-containing protein</fullName>
    </recommendedName>
</protein>